<proteinExistence type="predicted"/>
<name>A0ABU6BIC2_9BACL</name>
<organism evidence="1 2">
    <name type="scientific">Geobacillus icigianus</name>
    <dbReference type="NCBI Taxonomy" id="1430331"/>
    <lineage>
        <taxon>Bacteria</taxon>
        <taxon>Bacillati</taxon>
        <taxon>Bacillota</taxon>
        <taxon>Bacilli</taxon>
        <taxon>Bacillales</taxon>
        <taxon>Anoxybacillaceae</taxon>
        <taxon>Geobacillus</taxon>
    </lineage>
</organism>
<comment type="caution">
    <text evidence="1">The sequence shown here is derived from an EMBL/GenBank/DDBJ whole genome shotgun (WGS) entry which is preliminary data.</text>
</comment>
<keyword evidence="1" id="KW-0449">Lipoprotein</keyword>
<dbReference type="RefSeq" id="WP_033843091.1">
    <property type="nucleotide sequence ID" value="NZ_JPYA02000002.1"/>
</dbReference>
<reference evidence="1 2" key="1">
    <citation type="journal article" date="2014" name="Genome Announc.">
        <title>Draft Genome Sequence of Geobacillus icigianus Strain G1w1T Isolated from Hot Springs in the Valley of Geysers, Kamchatka (Russian Federation).</title>
        <authorList>
            <person name="Bryanskaya A.V."/>
            <person name="Rozanov A.S."/>
            <person name="Logacheva M.D."/>
            <person name="Kotenko A.V."/>
            <person name="Peltek S.E."/>
        </authorList>
    </citation>
    <scope>NUCLEOTIDE SEQUENCE [LARGE SCALE GENOMIC DNA]</scope>
    <source>
        <strain evidence="1 2">G1w1</strain>
    </source>
</reference>
<evidence type="ECO:0000313" key="2">
    <source>
        <dbReference type="Proteomes" id="UP000029267"/>
    </source>
</evidence>
<gene>
    <name evidence="1" type="ORF">EP10_001969</name>
</gene>
<accession>A0ABU6BIC2</accession>
<keyword evidence="2" id="KW-1185">Reference proteome</keyword>
<dbReference type="EMBL" id="JPYA02000002">
    <property type="protein sequence ID" value="MEB3751128.1"/>
    <property type="molecule type" value="Genomic_DNA"/>
</dbReference>
<evidence type="ECO:0000313" key="1">
    <source>
        <dbReference type="EMBL" id="MEB3751128.1"/>
    </source>
</evidence>
<sequence>MDEKEQPKKWPNTVAFQDEYTREFMASTKEVKEGYYLFKSKTGGYTMWFPKDAVVTKGLYEKHGRDFEALTIGWDNEEENLKYSIDLQYEQSEYMEDIETYLYILSSHASDYNGSYIEQEYNKKTIYFAKSQNDIERLFFGYIKSKDSHQGVLFIYSVMCWDDRKGCQVNVKEEEKTAKMLMKSIKFYD</sequence>
<dbReference type="Proteomes" id="UP000029267">
    <property type="component" value="Unassembled WGS sequence"/>
</dbReference>
<protein>
    <submittedName>
        <fullName evidence="1">Lipoprotein YvcA</fullName>
    </submittedName>
</protein>